<dbReference type="AlphaFoldDB" id="A0A016UUH9"/>
<name>A0A016UUH9_9BILA</name>
<comment type="caution">
    <text evidence="1">The sequence shown here is derived from an EMBL/GenBank/DDBJ whole genome shotgun (WGS) entry which is preliminary data.</text>
</comment>
<accession>A0A016UUH9</accession>
<keyword evidence="2" id="KW-1185">Reference proteome</keyword>
<dbReference type="Proteomes" id="UP000024635">
    <property type="component" value="Unassembled WGS sequence"/>
</dbReference>
<reference evidence="2" key="1">
    <citation type="journal article" date="2015" name="Nat. Genet.">
        <title>The genome and transcriptome of the zoonotic hookworm Ancylostoma ceylanicum identify infection-specific gene families.</title>
        <authorList>
            <person name="Schwarz E.M."/>
            <person name="Hu Y."/>
            <person name="Antoshechkin I."/>
            <person name="Miller M.M."/>
            <person name="Sternberg P.W."/>
            <person name="Aroian R.V."/>
        </authorList>
    </citation>
    <scope>NUCLEOTIDE SEQUENCE</scope>
    <source>
        <strain evidence="2">HY135</strain>
    </source>
</reference>
<evidence type="ECO:0000313" key="1">
    <source>
        <dbReference type="EMBL" id="EYC18616.1"/>
    </source>
</evidence>
<evidence type="ECO:0000313" key="2">
    <source>
        <dbReference type="Proteomes" id="UP000024635"/>
    </source>
</evidence>
<sequence length="127" mass="14381">MNQPSHYINVDLSGILGFLQGKCPSPDYRRRESVKRTLSSFFCSFNNATPPHESRAYGYKQDLHALISERTLTAARLRSLGFCLLAAPRNRVGYDGMALIALVEACGDEKFENREATWQHEDKEISQ</sequence>
<gene>
    <name evidence="1" type="primary">Acey_s0027.g1613</name>
    <name evidence="1" type="ORF">Y032_0027g1613</name>
</gene>
<proteinExistence type="predicted"/>
<organism evidence="1 2">
    <name type="scientific">Ancylostoma ceylanicum</name>
    <dbReference type="NCBI Taxonomy" id="53326"/>
    <lineage>
        <taxon>Eukaryota</taxon>
        <taxon>Metazoa</taxon>
        <taxon>Ecdysozoa</taxon>
        <taxon>Nematoda</taxon>
        <taxon>Chromadorea</taxon>
        <taxon>Rhabditida</taxon>
        <taxon>Rhabditina</taxon>
        <taxon>Rhabditomorpha</taxon>
        <taxon>Strongyloidea</taxon>
        <taxon>Ancylostomatidae</taxon>
        <taxon>Ancylostomatinae</taxon>
        <taxon>Ancylostoma</taxon>
    </lineage>
</organism>
<dbReference type="EMBL" id="JARK01001363">
    <property type="protein sequence ID" value="EYC18616.1"/>
    <property type="molecule type" value="Genomic_DNA"/>
</dbReference>
<protein>
    <submittedName>
        <fullName evidence="1">Uncharacterized protein</fullName>
    </submittedName>
</protein>